<evidence type="ECO:0000256" key="16">
    <source>
        <dbReference type="ARBA" id="ARBA00038429"/>
    </source>
</evidence>
<evidence type="ECO:0000256" key="10">
    <source>
        <dbReference type="ARBA" id="ARBA00022729"/>
    </source>
</evidence>
<dbReference type="InterPro" id="IPR008979">
    <property type="entry name" value="Galactose-bd-like_sf"/>
</dbReference>
<protein>
    <recommendedName>
        <fullName evidence="8">Beta-mannosidase</fullName>
        <ecNumber evidence="7">3.2.1.25</ecNumber>
    </recommendedName>
    <alternativeName>
        <fullName evidence="17">Beta-mannosidase B</fullName>
    </alternativeName>
    <alternativeName>
        <fullName evidence="15">Lysosomal beta A mannosidase</fullName>
    </alternativeName>
    <alternativeName>
        <fullName evidence="18">Mannanase B</fullName>
    </alternativeName>
</protein>
<comment type="similarity">
    <text evidence="16">Belongs to the glycosyl hydrolase 2 family. Beta-mannosidase B subfamily.</text>
</comment>
<dbReference type="InterPro" id="IPR050887">
    <property type="entry name" value="Beta-mannosidase_GH2"/>
</dbReference>
<dbReference type="Gene3D" id="3.20.20.80">
    <property type="entry name" value="Glycosidases"/>
    <property type="match status" value="1"/>
</dbReference>
<dbReference type="Pfam" id="PF02836">
    <property type="entry name" value="Glyco_hydro_2_C"/>
    <property type="match status" value="1"/>
</dbReference>
<dbReference type="Gene3D" id="2.60.40.10">
    <property type="entry name" value="Immunoglobulins"/>
    <property type="match status" value="3"/>
</dbReference>
<evidence type="ECO:0000256" key="6">
    <source>
        <dbReference type="ARBA" id="ARBA00011738"/>
    </source>
</evidence>
<evidence type="ECO:0000259" key="24">
    <source>
        <dbReference type="Pfam" id="PF22666"/>
    </source>
</evidence>
<keyword evidence="14" id="KW-0326">Glycosidase</keyword>
<feature type="domain" description="Beta-mannosidase Ig-fold" evidence="22">
    <location>
        <begin position="781"/>
        <end position="859"/>
    </location>
</feature>
<dbReference type="EMBL" id="JAENRR010000053">
    <property type="protein sequence ID" value="MBK3519119.1"/>
    <property type="molecule type" value="Genomic_DNA"/>
</dbReference>
<dbReference type="InterPro" id="IPR036156">
    <property type="entry name" value="Beta-gal/glucu_dom_sf"/>
</dbReference>
<evidence type="ECO:0000259" key="20">
    <source>
        <dbReference type="Pfam" id="PF00703"/>
    </source>
</evidence>
<evidence type="ECO:0000256" key="14">
    <source>
        <dbReference type="ARBA" id="ARBA00023295"/>
    </source>
</evidence>
<dbReference type="InterPro" id="IPR017853">
    <property type="entry name" value="GH"/>
</dbReference>
<dbReference type="PROSITE" id="PS51257">
    <property type="entry name" value="PROKAR_LIPOPROTEIN"/>
    <property type="match status" value="1"/>
</dbReference>
<gene>
    <name evidence="25" type="ORF">JIV24_17355</name>
</gene>
<dbReference type="SUPFAM" id="SSF49785">
    <property type="entry name" value="Galactose-binding domain-like"/>
    <property type="match status" value="1"/>
</dbReference>
<dbReference type="Proteomes" id="UP000605676">
    <property type="component" value="Unassembled WGS sequence"/>
</dbReference>
<dbReference type="Pfam" id="PF17786">
    <property type="entry name" value="Mannosidase_ig"/>
    <property type="match status" value="1"/>
</dbReference>
<dbReference type="InterPro" id="IPR054593">
    <property type="entry name" value="Beta-mannosidase-like_N2"/>
</dbReference>
<comment type="subunit">
    <text evidence="6">Homodimer.</text>
</comment>
<evidence type="ECO:0000256" key="5">
    <source>
        <dbReference type="ARBA" id="ARBA00011245"/>
    </source>
</evidence>
<keyword evidence="13" id="KW-0325">Glycoprotein</keyword>
<comment type="caution">
    <text evidence="25">The sequence shown here is derived from an EMBL/GenBank/DDBJ whole genome shotgun (WGS) entry which is preliminary data.</text>
</comment>
<dbReference type="PANTHER" id="PTHR43730">
    <property type="entry name" value="BETA-MANNOSIDASE"/>
    <property type="match status" value="1"/>
</dbReference>
<evidence type="ECO:0000256" key="13">
    <source>
        <dbReference type="ARBA" id="ARBA00023180"/>
    </source>
</evidence>
<feature type="chain" id="PRO_5045047942" description="Beta-mannosidase" evidence="19">
    <location>
        <begin position="20"/>
        <end position="860"/>
    </location>
</feature>
<feature type="domain" description="Mannosidase Ig/CBM-like" evidence="23">
    <location>
        <begin position="690"/>
        <end position="775"/>
    </location>
</feature>
<evidence type="ECO:0000256" key="2">
    <source>
        <dbReference type="ARBA" id="ARBA00003150"/>
    </source>
</evidence>
<evidence type="ECO:0000313" key="25">
    <source>
        <dbReference type="EMBL" id="MBK3519119.1"/>
    </source>
</evidence>
<organism evidence="25 26">
    <name type="scientific">Carboxylicivirga marina</name>
    <dbReference type="NCBI Taxonomy" id="2800988"/>
    <lineage>
        <taxon>Bacteria</taxon>
        <taxon>Pseudomonadati</taxon>
        <taxon>Bacteroidota</taxon>
        <taxon>Bacteroidia</taxon>
        <taxon>Marinilabiliales</taxon>
        <taxon>Marinilabiliaceae</taxon>
        <taxon>Carboxylicivirga</taxon>
    </lineage>
</organism>
<evidence type="ECO:0000256" key="17">
    <source>
        <dbReference type="ARBA" id="ARBA00041069"/>
    </source>
</evidence>
<feature type="signal peptide" evidence="19">
    <location>
        <begin position="1"/>
        <end position="19"/>
    </location>
</feature>
<evidence type="ECO:0000256" key="19">
    <source>
        <dbReference type="SAM" id="SignalP"/>
    </source>
</evidence>
<accession>A0ABS1HN75</accession>
<evidence type="ECO:0000259" key="22">
    <source>
        <dbReference type="Pfam" id="PF17753"/>
    </source>
</evidence>
<dbReference type="SUPFAM" id="SSF51445">
    <property type="entry name" value="(Trans)glycosidases"/>
    <property type="match status" value="1"/>
</dbReference>
<evidence type="ECO:0000256" key="3">
    <source>
        <dbReference type="ARBA" id="ARBA00004613"/>
    </source>
</evidence>
<comment type="subcellular location">
    <subcellularLocation>
        <location evidence="3">Secreted</location>
    </subcellularLocation>
</comment>
<comment type="subunit">
    <text evidence="5">Monomer.</text>
</comment>
<dbReference type="PANTHER" id="PTHR43730:SF1">
    <property type="entry name" value="BETA-MANNOSIDASE"/>
    <property type="match status" value="1"/>
</dbReference>
<evidence type="ECO:0000256" key="7">
    <source>
        <dbReference type="ARBA" id="ARBA00012754"/>
    </source>
</evidence>
<dbReference type="InterPro" id="IPR041625">
    <property type="entry name" value="Beta-mannosidase_Ig"/>
</dbReference>
<proteinExistence type="inferred from homology"/>
<keyword evidence="26" id="KW-1185">Reference proteome</keyword>
<dbReference type="InterPro" id="IPR006102">
    <property type="entry name" value="Ig-like_GH2"/>
</dbReference>
<feature type="domain" description="Glycoside hydrolase family 2 catalytic" evidence="21">
    <location>
        <begin position="349"/>
        <end position="462"/>
    </location>
</feature>
<dbReference type="Pfam" id="PF00703">
    <property type="entry name" value="Glyco_hydro_2"/>
    <property type="match status" value="1"/>
</dbReference>
<dbReference type="InterPro" id="IPR006103">
    <property type="entry name" value="Glyco_hydro_2_cat"/>
</dbReference>
<dbReference type="InterPro" id="IPR013783">
    <property type="entry name" value="Ig-like_fold"/>
</dbReference>
<dbReference type="RefSeq" id="WP_200466340.1">
    <property type="nucleotide sequence ID" value="NZ_JAENRR010000053.1"/>
</dbReference>
<dbReference type="GO" id="GO:0016787">
    <property type="term" value="F:hydrolase activity"/>
    <property type="evidence" value="ECO:0007669"/>
    <property type="project" value="UniProtKB-KW"/>
</dbReference>
<feature type="domain" description="Glycoside hydrolase family 2 immunoglobulin-like beta-sandwich" evidence="20">
    <location>
        <begin position="228"/>
        <end position="330"/>
    </location>
</feature>
<keyword evidence="11 25" id="KW-0378">Hydrolase</keyword>
<sequence>MKTLIHAIFIAFTLLLVTACSNSNSSTSSTVIHLNDNWKFSEASQNEWLSAKVPGCIHTDLLNHDLIDDPFYRLNEHDLQWIDKNDWEYKTSFIIDKSTFSKNRINITFGGLDTYADVYLNDELILKADNMFRGWTLNCKEHIKEGENTLRIYFHSPIKVGLELYDNYPYVVQSSANDLAKIGKVPGEKWVSPHVRKAPYMFGWDWGPRLVTSGIWEPISIKAWNTARLDNIHTIQNHITEQSAQLTSVFEVEANEANDATLSISIDGNILTSKKVNLKKGTHTYNVDFEIENPELWWSNGLGEAHLYQLKGELQTTAGIETFSHTLGIRSIELVRENDEVGRSFYFKLNGKPVFMKGANYIPNDVFLDRVSPEKYEHIIKSAADCHFNMLRVWGGGIYEKEIFYDLCDKYGILVWQDFMFACNMYPGHPEFLESVKHEAEYNVRRLRNHPSIALWCGNNEILGAWFGWGWKENNEKEQPHGAKAMWQAYKDIFLDVLPKAVEAHDPAKQYWASSPQAGDTIKTNKIDGDDHDWRIWFRDVPFITYHDGAARFVSEYGFQSFPELKTIKKYTIPEDYDINSEVMKSHQRSFIGNGAIKRYMDNYYRNPKDFESFLYVGLLLQAEGIRTGIEGHRINMPTTMGSLYWQLNDVWPAASWSSIDYFGNWKALQYFTRKAFSPIIAVPDTKTDDLLIYCVSDNFDDKQGRLELEIVDFEGNKLWSYQDEVKVKANTSSIIFKKPLKELLKGINTTNAVLSTKLFAEGELVYSTTSYFKEPMELNLPSPKLKVLTKKTDVGYEISISTDMLAKNVYLSFDEAEGWYSNNYFDLLPGETKTIIFETEENIEDYTSKLVVRTLNDTY</sequence>
<dbReference type="SUPFAM" id="SSF49303">
    <property type="entry name" value="beta-Galactosidase/glucuronidase domain"/>
    <property type="match status" value="3"/>
</dbReference>
<evidence type="ECO:0000256" key="18">
    <source>
        <dbReference type="ARBA" id="ARBA00041614"/>
    </source>
</evidence>
<comment type="pathway">
    <text evidence="4">Glycan metabolism; N-glycan degradation.</text>
</comment>
<evidence type="ECO:0000256" key="8">
    <source>
        <dbReference type="ARBA" id="ARBA00015707"/>
    </source>
</evidence>
<evidence type="ECO:0000256" key="1">
    <source>
        <dbReference type="ARBA" id="ARBA00000829"/>
    </source>
</evidence>
<keyword evidence="9" id="KW-0964">Secreted</keyword>
<feature type="domain" description="Beta-mannosidase-like galactose-binding" evidence="24">
    <location>
        <begin position="38"/>
        <end position="216"/>
    </location>
</feature>
<evidence type="ECO:0000259" key="21">
    <source>
        <dbReference type="Pfam" id="PF02836"/>
    </source>
</evidence>
<dbReference type="Gene3D" id="2.60.120.260">
    <property type="entry name" value="Galactose-binding domain-like"/>
    <property type="match status" value="1"/>
</dbReference>
<evidence type="ECO:0000256" key="9">
    <source>
        <dbReference type="ARBA" id="ARBA00022525"/>
    </source>
</evidence>
<keyword evidence="12" id="KW-1015">Disulfide bond</keyword>
<name>A0ABS1HN75_9BACT</name>
<dbReference type="InterPro" id="IPR041447">
    <property type="entry name" value="Mannosidase_ig"/>
</dbReference>
<dbReference type="EC" id="3.2.1.25" evidence="7"/>
<evidence type="ECO:0000313" key="26">
    <source>
        <dbReference type="Proteomes" id="UP000605676"/>
    </source>
</evidence>
<keyword evidence="10 19" id="KW-0732">Signal</keyword>
<evidence type="ECO:0000256" key="15">
    <source>
        <dbReference type="ARBA" id="ARBA00032581"/>
    </source>
</evidence>
<dbReference type="Pfam" id="PF17753">
    <property type="entry name" value="Ig_mannosidase"/>
    <property type="match status" value="1"/>
</dbReference>
<evidence type="ECO:0000256" key="11">
    <source>
        <dbReference type="ARBA" id="ARBA00022801"/>
    </source>
</evidence>
<comment type="catalytic activity">
    <reaction evidence="1">
        <text>Hydrolysis of terminal, non-reducing beta-D-mannose residues in beta-D-mannosides.</text>
        <dbReference type="EC" id="3.2.1.25"/>
    </reaction>
</comment>
<reference evidence="25 26" key="1">
    <citation type="submission" date="2021-01" db="EMBL/GenBank/DDBJ databases">
        <title>Carboxyliciviraga sp.nov., isolated from coastal sediments.</title>
        <authorList>
            <person name="Lu D."/>
            <person name="Zhang T."/>
        </authorList>
    </citation>
    <scope>NUCLEOTIDE SEQUENCE [LARGE SCALE GENOMIC DNA]</scope>
    <source>
        <strain evidence="25 26">N1Y132</strain>
    </source>
</reference>
<evidence type="ECO:0000256" key="12">
    <source>
        <dbReference type="ARBA" id="ARBA00023157"/>
    </source>
</evidence>
<evidence type="ECO:0000256" key="4">
    <source>
        <dbReference type="ARBA" id="ARBA00004740"/>
    </source>
</evidence>
<dbReference type="Pfam" id="PF22666">
    <property type="entry name" value="Glyco_hydro_2_N2"/>
    <property type="match status" value="1"/>
</dbReference>
<comment type="function">
    <text evidence="2">Exoglycosidase that cleaves the single beta-linked mannose residue from the non-reducing end of all N-linked glycoprotein oligosaccharides.</text>
</comment>
<evidence type="ECO:0000259" key="23">
    <source>
        <dbReference type="Pfam" id="PF17786"/>
    </source>
</evidence>